<keyword evidence="1" id="KW-0233">DNA recombination</keyword>
<proteinExistence type="predicted"/>
<dbReference type="Proteomes" id="UP000542353">
    <property type="component" value="Unassembled WGS sequence"/>
</dbReference>
<name>A0A7W7Z346_9BRAD</name>
<evidence type="ECO:0000313" key="3">
    <source>
        <dbReference type="EMBL" id="MBB5046978.1"/>
    </source>
</evidence>
<dbReference type="InterPro" id="IPR011010">
    <property type="entry name" value="DNA_brk_join_enz"/>
</dbReference>
<sequence length="522" mass="57219">MKRERVKIDGDIINEALDAADAGLPGRDIWRDTEQRSLILERRGKAVVWFVKTRSFTRMIGRAGRGYKGDHVNPRAAREAAARILVEISARPPRSPESDTVSGPAAQPICWTWAEMVTARMANLSGPRMVGERIKAPSKDTQDDVRRSFGVGRDGAFDPDKRPSLAPLQTLRLDAIDAAKLGAAVRGIEHRRARAKFLAYAKSALTWSLSNTHRSGLNGSAWWNDVRPPDLEPEEIATLSASRSKLARRKASFGVEHVGEMLARHEAFCSDRKGRDKVSPGVRCGLWWTALTAARRGSTTRLQRAGIEWSDARNEAPGWGTALWTEDAMKARQGYMLPVPPIGLRILWISMADWSAAVTGAWTAPSQWVFASTQRQPREISDRVGMVDIPTNPYSLANHLARMRGKRGGEAGGTDHLAGIPEFSLHTIRAAAARYLDEGTGLPAAASSALLGHAGEYDVHDPEAAARTTEKFYNASQKMPLKTRAMAAWTNAVMAAFEKAGGRLPEPVGKVPPMVKLPPRPW</sequence>
<dbReference type="GO" id="GO:0003677">
    <property type="term" value="F:DNA binding"/>
    <property type="evidence" value="ECO:0007669"/>
    <property type="project" value="InterPro"/>
</dbReference>
<feature type="region of interest" description="Disordered" evidence="2">
    <location>
        <begin position="135"/>
        <end position="163"/>
    </location>
</feature>
<evidence type="ECO:0000256" key="2">
    <source>
        <dbReference type="SAM" id="MobiDB-lite"/>
    </source>
</evidence>
<gene>
    <name evidence="3" type="ORF">HNR60_001727</name>
</gene>
<dbReference type="GO" id="GO:0006310">
    <property type="term" value="P:DNA recombination"/>
    <property type="evidence" value="ECO:0007669"/>
    <property type="project" value="UniProtKB-KW"/>
</dbReference>
<dbReference type="EMBL" id="JACHIH010000007">
    <property type="protein sequence ID" value="MBB5046978.1"/>
    <property type="molecule type" value="Genomic_DNA"/>
</dbReference>
<dbReference type="SUPFAM" id="SSF56349">
    <property type="entry name" value="DNA breaking-rejoining enzymes"/>
    <property type="match status" value="1"/>
</dbReference>
<dbReference type="AlphaFoldDB" id="A0A7W7Z346"/>
<evidence type="ECO:0000256" key="1">
    <source>
        <dbReference type="ARBA" id="ARBA00023172"/>
    </source>
</evidence>
<dbReference type="Gene3D" id="1.10.443.10">
    <property type="entry name" value="Intergrase catalytic core"/>
    <property type="match status" value="1"/>
</dbReference>
<accession>A0A7W7Z346</accession>
<evidence type="ECO:0000313" key="4">
    <source>
        <dbReference type="Proteomes" id="UP000542353"/>
    </source>
</evidence>
<organism evidence="3 4">
    <name type="scientific">Rhodopseudomonas rhenobacensis</name>
    <dbReference type="NCBI Taxonomy" id="87461"/>
    <lineage>
        <taxon>Bacteria</taxon>
        <taxon>Pseudomonadati</taxon>
        <taxon>Pseudomonadota</taxon>
        <taxon>Alphaproteobacteria</taxon>
        <taxon>Hyphomicrobiales</taxon>
        <taxon>Nitrobacteraceae</taxon>
        <taxon>Rhodopseudomonas</taxon>
    </lineage>
</organism>
<dbReference type="InterPro" id="IPR013762">
    <property type="entry name" value="Integrase-like_cat_sf"/>
</dbReference>
<comment type="caution">
    <text evidence="3">The sequence shown here is derived from an EMBL/GenBank/DDBJ whole genome shotgun (WGS) entry which is preliminary data.</text>
</comment>
<protein>
    <submittedName>
        <fullName evidence="3">Integrase</fullName>
    </submittedName>
</protein>
<dbReference type="GO" id="GO:0015074">
    <property type="term" value="P:DNA integration"/>
    <property type="evidence" value="ECO:0007669"/>
    <property type="project" value="InterPro"/>
</dbReference>
<reference evidence="3 4" key="1">
    <citation type="submission" date="2020-08" db="EMBL/GenBank/DDBJ databases">
        <title>Genomic Encyclopedia of Type Strains, Phase IV (KMG-IV): sequencing the most valuable type-strain genomes for metagenomic binning, comparative biology and taxonomic classification.</title>
        <authorList>
            <person name="Goeker M."/>
        </authorList>
    </citation>
    <scope>NUCLEOTIDE SEQUENCE [LARGE SCALE GENOMIC DNA]</scope>
    <source>
        <strain evidence="3 4">DSM 12706</strain>
    </source>
</reference>
<feature type="compositionally biased region" description="Basic and acidic residues" evidence="2">
    <location>
        <begin position="135"/>
        <end position="147"/>
    </location>
</feature>
<dbReference type="RefSeq" id="WP_184256377.1">
    <property type="nucleotide sequence ID" value="NZ_JACHIH010000007.1"/>
</dbReference>
<keyword evidence="4" id="KW-1185">Reference proteome</keyword>